<protein>
    <recommendedName>
        <fullName evidence="6">Exocyst component Exo84 C-terminal domain-containing protein</fullName>
    </recommendedName>
</protein>
<dbReference type="InterPro" id="IPR032403">
    <property type="entry name" value="Exo84_C"/>
</dbReference>
<gene>
    <name evidence="7" type="ORF">OSTQU699_LOCUS7140</name>
</gene>
<dbReference type="GO" id="GO:0006887">
    <property type="term" value="P:exocytosis"/>
    <property type="evidence" value="ECO:0007669"/>
    <property type="project" value="UniProtKB-KW"/>
</dbReference>
<evidence type="ECO:0000256" key="5">
    <source>
        <dbReference type="SAM" id="MobiDB-lite"/>
    </source>
</evidence>
<keyword evidence="4" id="KW-0653">Protein transport</keyword>
<proteinExistence type="inferred from homology"/>
<feature type="region of interest" description="Disordered" evidence="5">
    <location>
        <begin position="1"/>
        <end position="37"/>
    </location>
</feature>
<dbReference type="GO" id="GO:0006893">
    <property type="term" value="P:Golgi to plasma membrane transport"/>
    <property type="evidence" value="ECO:0007669"/>
    <property type="project" value="TreeGrafter"/>
</dbReference>
<evidence type="ECO:0000259" key="6">
    <source>
        <dbReference type="Pfam" id="PF16528"/>
    </source>
</evidence>
<evidence type="ECO:0000313" key="8">
    <source>
        <dbReference type="Proteomes" id="UP000708148"/>
    </source>
</evidence>
<dbReference type="InterPro" id="IPR016159">
    <property type="entry name" value="Cullin_repeat-like_dom_sf"/>
</dbReference>
<feature type="compositionally biased region" description="Basic and acidic residues" evidence="5">
    <location>
        <begin position="19"/>
        <end position="29"/>
    </location>
</feature>
<name>A0A8S1J208_9CHLO</name>
<feature type="domain" description="Exocyst component Exo84 C-terminal" evidence="6">
    <location>
        <begin position="218"/>
        <end position="395"/>
    </location>
</feature>
<dbReference type="OrthoDB" id="510775at2759"/>
<reference evidence="7" key="1">
    <citation type="submission" date="2020-12" db="EMBL/GenBank/DDBJ databases">
        <authorList>
            <person name="Iha C."/>
        </authorList>
    </citation>
    <scope>NUCLEOTIDE SEQUENCE</scope>
</reference>
<dbReference type="Proteomes" id="UP000708148">
    <property type="component" value="Unassembled WGS sequence"/>
</dbReference>
<comment type="similarity">
    <text evidence="1">Belongs to the EXO84 family.</text>
</comment>
<keyword evidence="3" id="KW-0268">Exocytosis</keyword>
<dbReference type="GO" id="GO:0015031">
    <property type="term" value="P:protein transport"/>
    <property type="evidence" value="ECO:0007669"/>
    <property type="project" value="UniProtKB-KW"/>
</dbReference>
<dbReference type="SUPFAM" id="SSF74788">
    <property type="entry name" value="Cullin repeat-like"/>
    <property type="match status" value="1"/>
</dbReference>
<comment type="caution">
    <text evidence="7">The sequence shown here is derived from an EMBL/GenBank/DDBJ whole genome shotgun (WGS) entry which is preliminary data.</text>
</comment>
<evidence type="ECO:0000256" key="3">
    <source>
        <dbReference type="ARBA" id="ARBA00022483"/>
    </source>
</evidence>
<organism evidence="7 8">
    <name type="scientific">Ostreobium quekettii</name>
    <dbReference type="NCBI Taxonomy" id="121088"/>
    <lineage>
        <taxon>Eukaryota</taxon>
        <taxon>Viridiplantae</taxon>
        <taxon>Chlorophyta</taxon>
        <taxon>core chlorophytes</taxon>
        <taxon>Ulvophyceae</taxon>
        <taxon>TCBD clade</taxon>
        <taxon>Bryopsidales</taxon>
        <taxon>Ostreobineae</taxon>
        <taxon>Ostreobiaceae</taxon>
        <taxon>Ostreobium</taxon>
    </lineage>
</organism>
<dbReference type="PANTHER" id="PTHR21426:SF12">
    <property type="entry name" value="EXOCYST COMPLEX COMPONENT 8"/>
    <property type="match status" value="1"/>
</dbReference>
<sequence length="502" mass="54880">MSSNRRVKKASFADTDVEVEGKRGSASDKRKSKLSLAQRTARKLNEYLKRSDSTSKGGHEGQEFRKEVLGATVVAESGQMIGSRRDKIQLFEDDLFNADAFSRAAMANLTEKALDTLRGDLTALQEHCEEEVHRVVQSNYPAFVQACEGAADLEAQFQQVRSQLTHWSAIISDLKQAVQPASAKFGPTLSKSISEASLGDGGAALGQLDSLSREVPFLAELLDELDIGIAERDFVAAAKALDRADSTISEEVDTGNVPSTLRSVLEERRQQVVHLLELQLQDPTLGASGKQGVLRVLSGVAGNVHAVRMMLSTHTKLLRQQQQQLLKPHRTGGRDLDSTEYACGLSQCVFVAIKHAADDVRSVFGPSAMALSGLLVVWARQEVRVCAQLWRQHAFSGLAGPTGLASTLRCFAVVLVYAMALEDVHQMSVVEMVREELWPEVDGVLQRHIQLVADQVSQCVAEDMDAMLGGVFNWTEMHRPTAGPPALLPSGRFLLQQVCYYS</sequence>
<keyword evidence="8" id="KW-1185">Reference proteome</keyword>
<dbReference type="Pfam" id="PF16528">
    <property type="entry name" value="Exo84_C"/>
    <property type="match status" value="1"/>
</dbReference>
<evidence type="ECO:0000313" key="7">
    <source>
        <dbReference type="EMBL" id="CAD7701783.1"/>
    </source>
</evidence>
<dbReference type="AlphaFoldDB" id="A0A8S1J208"/>
<accession>A0A8S1J208</accession>
<dbReference type="PANTHER" id="PTHR21426">
    <property type="entry name" value="EXOCYST COMPLEX COMPONENT 8"/>
    <property type="match status" value="1"/>
</dbReference>
<keyword evidence="2" id="KW-0813">Transport</keyword>
<evidence type="ECO:0000256" key="4">
    <source>
        <dbReference type="ARBA" id="ARBA00022927"/>
    </source>
</evidence>
<evidence type="ECO:0000256" key="2">
    <source>
        <dbReference type="ARBA" id="ARBA00022448"/>
    </source>
</evidence>
<dbReference type="InterPro" id="IPR033961">
    <property type="entry name" value="Exo84"/>
</dbReference>
<dbReference type="Pfam" id="PF08700">
    <property type="entry name" value="VPS51_Exo84_N"/>
    <property type="match status" value="1"/>
</dbReference>
<dbReference type="EMBL" id="CAJHUC010001633">
    <property type="protein sequence ID" value="CAD7701783.1"/>
    <property type="molecule type" value="Genomic_DNA"/>
</dbReference>
<dbReference type="GO" id="GO:0000145">
    <property type="term" value="C:exocyst"/>
    <property type="evidence" value="ECO:0007669"/>
    <property type="project" value="InterPro"/>
</dbReference>
<evidence type="ECO:0000256" key="1">
    <source>
        <dbReference type="ARBA" id="ARBA00007210"/>
    </source>
</evidence>